<dbReference type="EMBL" id="CP007139">
    <property type="protein sequence ID" value="AIE87253.1"/>
    <property type="molecule type" value="Genomic_DNA"/>
</dbReference>
<accession>A0A068NUN6</accession>
<organism evidence="3 4">
    <name type="scientific">Fimbriimonas ginsengisoli Gsoil 348</name>
    <dbReference type="NCBI Taxonomy" id="661478"/>
    <lineage>
        <taxon>Bacteria</taxon>
        <taxon>Bacillati</taxon>
        <taxon>Armatimonadota</taxon>
        <taxon>Fimbriimonadia</taxon>
        <taxon>Fimbriimonadales</taxon>
        <taxon>Fimbriimonadaceae</taxon>
        <taxon>Fimbriimonas</taxon>
    </lineage>
</organism>
<protein>
    <submittedName>
        <fullName evidence="3">Phospholipase/carboxylesterase</fullName>
    </submittedName>
</protein>
<gene>
    <name evidence="3" type="ORF">OP10G_3885</name>
</gene>
<evidence type="ECO:0000259" key="2">
    <source>
        <dbReference type="Pfam" id="PF01738"/>
    </source>
</evidence>
<dbReference type="HOGENOM" id="CLU_670388_0_0_0"/>
<sequence length="410" mass="45085">MLSILAFSLALAGSLQDTPDAVLVRIRLKIESLQAKPQPDLYVLHLKSVLALSQAEVLKLQFGNEAQSKEVLGYLQTIDHGLNDDGDKAETYLRDGTRALTLARLSKVDGSLQYCTVGLPPHWDPSHAYPMIVGMHGAGPRIPLAYVNFTFLPHGKSEKPLREVITVVPWGRGNRGWRDDGESDLWEAIEEVKSFAKVDPDRCYMAGHSMGADGVWAIAQRTPDLWAAVAMMAGSTYSAPPELGLVPNAAHLPFYIWIGDQDSNKDRIPSSQQARDALAAVGNTPTFVLQPGVGHSPRGEDEDAKTDWLLRHVRRRPDHFSFVVDTLRHRGVWGVFALRRNATRATLPEPNVKFEVWIEGQRVRIEAPDAPKMRVDLGSTGLGMTGDVEVVFNGKSVFNGPVPITPIEIG</sequence>
<dbReference type="eggNOG" id="COG4099">
    <property type="taxonomic scope" value="Bacteria"/>
</dbReference>
<evidence type="ECO:0000256" key="1">
    <source>
        <dbReference type="ARBA" id="ARBA00022729"/>
    </source>
</evidence>
<dbReference type="PANTHER" id="PTHR43037">
    <property type="entry name" value="UNNAMED PRODUCT-RELATED"/>
    <property type="match status" value="1"/>
</dbReference>
<evidence type="ECO:0000313" key="4">
    <source>
        <dbReference type="Proteomes" id="UP000027982"/>
    </source>
</evidence>
<dbReference type="Proteomes" id="UP000027982">
    <property type="component" value="Chromosome"/>
</dbReference>
<dbReference type="InterPro" id="IPR002925">
    <property type="entry name" value="Dienelactn_hydro"/>
</dbReference>
<dbReference type="RefSeq" id="WP_025228834.1">
    <property type="nucleotide sequence ID" value="NZ_CP007139.1"/>
</dbReference>
<dbReference type="InterPro" id="IPR029058">
    <property type="entry name" value="AB_hydrolase_fold"/>
</dbReference>
<keyword evidence="4" id="KW-1185">Reference proteome</keyword>
<keyword evidence="1" id="KW-0732">Signal</keyword>
<dbReference type="AlphaFoldDB" id="A0A068NUN6"/>
<feature type="domain" description="Dienelactone hydrolase" evidence="2">
    <location>
        <begin position="180"/>
        <end position="296"/>
    </location>
</feature>
<dbReference type="InterPro" id="IPR050955">
    <property type="entry name" value="Plant_Biomass_Hydrol_Est"/>
</dbReference>
<dbReference type="GO" id="GO:0016787">
    <property type="term" value="F:hydrolase activity"/>
    <property type="evidence" value="ECO:0007669"/>
    <property type="project" value="InterPro"/>
</dbReference>
<name>A0A068NUN6_FIMGI</name>
<reference evidence="3 4" key="1">
    <citation type="journal article" date="2014" name="PLoS ONE">
        <title>The first complete genome sequence of the class fimbriimonadia in the phylum armatimonadetes.</title>
        <authorList>
            <person name="Hu Z.Y."/>
            <person name="Wang Y.Z."/>
            <person name="Im W.T."/>
            <person name="Wang S.Y."/>
            <person name="Zhao G.P."/>
            <person name="Zheng H.J."/>
            <person name="Quan Z.X."/>
        </authorList>
    </citation>
    <scope>NUCLEOTIDE SEQUENCE [LARGE SCALE GENOMIC DNA]</scope>
    <source>
        <strain evidence="3">Gsoil 348</strain>
    </source>
</reference>
<dbReference type="KEGG" id="fgi:OP10G_3885"/>
<dbReference type="PANTHER" id="PTHR43037:SF1">
    <property type="entry name" value="BLL1128 PROTEIN"/>
    <property type="match status" value="1"/>
</dbReference>
<proteinExistence type="predicted"/>
<evidence type="ECO:0000313" key="3">
    <source>
        <dbReference type="EMBL" id="AIE87253.1"/>
    </source>
</evidence>
<dbReference type="Pfam" id="PF01738">
    <property type="entry name" value="DLH"/>
    <property type="match status" value="1"/>
</dbReference>
<dbReference type="Gene3D" id="3.40.50.1820">
    <property type="entry name" value="alpha/beta hydrolase"/>
    <property type="match status" value="1"/>
</dbReference>
<dbReference type="SUPFAM" id="SSF53474">
    <property type="entry name" value="alpha/beta-Hydrolases"/>
    <property type="match status" value="1"/>
</dbReference>
<dbReference type="OrthoDB" id="9764953at2"/>
<dbReference type="STRING" id="661478.OP10G_3885"/>